<feature type="transmembrane region" description="Helical" evidence="5">
    <location>
        <begin position="97"/>
        <end position="121"/>
    </location>
</feature>
<accession>A0ABR9XRR4</accession>
<dbReference type="Proteomes" id="UP000619838">
    <property type="component" value="Unassembled WGS sequence"/>
</dbReference>
<organism evidence="7 8">
    <name type="scientific">Prosthecochloris ethylica</name>
    <dbReference type="NCBI Taxonomy" id="2743976"/>
    <lineage>
        <taxon>Bacteria</taxon>
        <taxon>Pseudomonadati</taxon>
        <taxon>Chlorobiota</taxon>
        <taxon>Chlorobiia</taxon>
        <taxon>Chlorobiales</taxon>
        <taxon>Chlorobiaceae</taxon>
        <taxon>Prosthecochloris</taxon>
    </lineage>
</organism>
<dbReference type="InterPro" id="IPR023408">
    <property type="entry name" value="MscS_beta-dom_sf"/>
</dbReference>
<feature type="transmembrane region" description="Helical" evidence="5">
    <location>
        <begin position="168"/>
        <end position="185"/>
    </location>
</feature>
<dbReference type="InterPro" id="IPR006685">
    <property type="entry name" value="MscS_channel_2nd"/>
</dbReference>
<dbReference type="InterPro" id="IPR010920">
    <property type="entry name" value="LSM_dom_sf"/>
</dbReference>
<keyword evidence="8" id="KW-1185">Reference proteome</keyword>
<feature type="transmembrane region" description="Helical" evidence="5">
    <location>
        <begin position="20"/>
        <end position="41"/>
    </location>
</feature>
<evidence type="ECO:0000256" key="4">
    <source>
        <dbReference type="ARBA" id="ARBA00023136"/>
    </source>
</evidence>
<evidence type="ECO:0000256" key="5">
    <source>
        <dbReference type="SAM" id="Phobius"/>
    </source>
</evidence>
<feature type="domain" description="Mechanosensitive ion channel MscS" evidence="6">
    <location>
        <begin position="187"/>
        <end position="255"/>
    </location>
</feature>
<evidence type="ECO:0000256" key="2">
    <source>
        <dbReference type="ARBA" id="ARBA00022692"/>
    </source>
</evidence>
<proteinExistence type="predicted"/>
<gene>
    <name evidence="7" type="ORF">INT08_05955</name>
</gene>
<evidence type="ECO:0000259" key="6">
    <source>
        <dbReference type="Pfam" id="PF00924"/>
    </source>
</evidence>
<comment type="caution">
    <text evidence="7">The sequence shown here is derived from an EMBL/GenBank/DDBJ whole genome shotgun (WGS) entry which is preliminary data.</text>
</comment>
<feature type="transmembrane region" description="Helical" evidence="5">
    <location>
        <begin position="142"/>
        <end position="162"/>
    </location>
</feature>
<dbReference type="SUPFAM" id="SSF50182">
    <property type="entry name" value="Sm-like ribonucleoproteins"/>
    <property type="match status" value="1"/>
</dbReference>
<feature type="transmembrane region" description="Helical" evidence="5">
    <location>
        <begin position="70"/>
        <end position="91"/>
    </location>
</feature>
<evidence type="ECO:0000256" key="1">
    <source>
        <dbReference type="ARBA" id="ARBA00004370"/>
    </source>
</evidence>
<keyword evidence="4 5" id="KW-0472">Membrane</keyword>
<keyword evidence="3 5" id="KW-1133">Transmembrane helix</keyword>
<reference evidence="7 8" key="1">
    <citation type="journal article" date="2020" name="Microorganisms">
        <title>Simultaneous Genome Sequencing of Prosthecochloris ethylica and Desulfuromonas acetoxidans within a Syntrophic Mixture Reveals Unique Pili and Protein Interactions.</title>
        <authorList>
            <person name="Kyndt J.A."/>
            <person name="Van Beeumen J.J."/>
            <person name="Meyer T.E."/>
        </authorList>
    </citation>
    <scope>NUCLEOTIDE SEQUENCE [LARGE SCALE GENOMIC DNA]</scope>
    <source>
        <strain evidence="7 8">N3</strain>
    </source>
</reference>
<name>A0ABR9XRR4_9CHLB</name>
<dbReference type="PANTHER" id="PTHR30414">
    <property type="entry name" value="MINICONDUCTANCE MECHANOSENSITIVE CHANNEL YBDG"/>
    <property type="match status" value="1"/>
</dbReference>
<dbReference type="Pfam" id="PF00924">
    <property type="entry name" value="MS_channel_2nd"/>
    <property type="match status" value="1"/>
</dbReference>
<dbReference type="EMBL" id="JADGII010000007">
    <property type="protein sequence ID" value="MBF0636721.1"/>
    <property type="molecule type" value="Genomic_DNA"/>
</dbReference>
<evidence type="ECO:0000313" key="8">
    <source>
        <dbReference type="Proteomes" id="UP000619838"/>
    </source>
</evidence>
<sequence>MLDFLLDYLQTHGFTPENARLILTVLMVLLGVFVLAIAEVVTKRVLLRFLSAFAARTLTRLDDMLLKHEVFRWVAHLVPPLLLYNIAVPVLQFYPDLIGFVQSAATLYLTVIVILLSIRALDAVQEYYNTHRIARRLPLKSFIQVLKTAIVTIGTVVVVAKLLGQSPVVFFSGIGAFTAIIILIFKDSILGFVAGIQLSTNDLVRVGDWIEMPKYGADGDVIDISLVTVSVQNWDKTISTIPAYALISEGFKNWRGMSDSGGRRIMRSIMIDMQSVRFCDREMLGKLQGVQLLRDYLDTRQQDIDEFNRRSGVDTANPVNGRRMTNLGVFRAYLIAYLRQHPKINQEMTFLVRHLQPTETGIPVQIYVFCNDIVWPNYEAIQADIMDHVLAVLPFFGLRVFQVPSGGDIAAAGRAIVQLARSGEQGGQ</sequence>
<evidence type="ECO:0000256" key="3">
    <source>
        <dbReference type="ARBA" id="ARBA00022989"/>
    </source>
</evidence>
<dbReference type="RefSeq" id="WP_175187823.1">
    <property type="nucleotide sequence ID" value="NZ_JABVZQ010000023.1"/>
</dbReference>
<evidence type="ECO:0000313" key="7">
    <source>
        <dbReference type="EMBL" id="MBF0636721.1"/>
    </source>
</evidence>
<dbReference type="PANTHER" id="PTHR30414:SF0">
    <property type="entry name" value="MINICONDUCTANCE MECHANOSENSITIVE CHANNEL YBDG"/>
    <property type="match status" value="1"/>
</dbReference>
<protein>
    <submittedName>
        <fullName evidence="7">Mechanosensitive ion channel family protein</fullName>
    </submittedName>
</protein>
<keyword evidence="2 5" id="KW-0812">Transmembrane</keyword>
<dbReference type="Gene3D" id="2.30.30.60">
    <property type="match status" value="1"/>
</dbReference>
<dbReference type="InterPro" id="IPR030192">
    <property type="entry name" value="YbdG"/>
</dbReference>
<comment type="subcellular location">
    <subcellularLocation>
        <location evidence="1">Membrane</location>
    </subcellularLocation>
</comment>